<organism evidence="2 3">
    <name type="scientific">Limosilactobacillus fermentum</name>
    <name type="common">Lactobacillus fermentum</name>
    <dbReference type="NCBI Taxonomy" id="1613"/>
    <lineage>
        <taxon>Bacteria</taxon>
        <taxon>Bacillati</taxon>
        <taxon>Bacillota</taxon>
        <taxon>Bacilli</taxon>
        <taxon>Lactobacillales</taxon>
        <taxon>Lactobacillaceae</taxon>
        <taxon>Limosilactobacillus</taxon>
    </lineage>
</organism>
<sequence length="115" mass="13159">MEKTIRWSAWLLNIGLAGMVFATLMPVGQLQLADALKYGYWHARQMSFYHEKLISLILWGRMPWDLIFTAGVIILLVVCWKALFHLKKADNQAAAAEYERFAAAETKSQANEIDE</sequence>
<dbReference type="RefSeq" id="WP_278319114.1">
    <property type="nucleotide sequence ID" value="NZ_CP053314.1"/>
</dbReference>
<name>A0AAJ6D0Y0_LIMFE</name>
<evidence type="ECO:0000313" key="2">
    <source>
        <dbReference type="EMBL" id="WFR89018.1"/>
    </source>
</evidence>
<accession>A0AAJ6D0Y0</accession>
<keyword evidence="1" id="KW-1133">Transmembrane helix</keyword>
<feature type="transmembrane region" description="Helical" evidence="1">
    <location>
        <begin position="7"/>
        <end position="27"/>
    </location>
</feature>
<keyword evidence="1" id="KW-0472">Membrane</keyword>
<proteinExistence type="predicted"/>
<dbReference type="InterPro" id="IPR036927">
    <property type="entry name" value="Cyt_c_oxase-like_su1_sf"/>
</dbReference>
<reference evidence="2" key="1">
    <citation type="submission" date="2023-04" db="EMBL/GenBank/DDBJ databases">
        <title>Genomic of Limosilactobacillus fermentum MSJK0025.</title>
        <authorList>
            <person name="Yang S."/>
        </authorList>
    </citation>
    <scope>NUCLEOTIDE SEQUENCE</scope>
    <source>
        <strain evidence="2">MSJK0025</strain>
    </source>
</reference>
<dbReference type="SUPFAM" id="SSF81442">
    <property type="entry name" value="Cytochrome c oxidase subunit I-like"/>
    <property type="match status" value="1"/>
</dbReference>
<dbReference type="EMBL" id="CP121468">
    <property type="protein sequence ID" value="WFR89018.1"/>
    <property type="molecule type" value="Genomic_DNA"/>
</dbReference>
<keyword evidence="1" id="KW-0812">Transmembrane</keyword>
<protein>
    <submittedName>
        <fullName evidence="2">Uncharacterized protein</fullName>
    </submittedName>
</protein>
<gene>
    <name evidence="2" type="ORF">P8634_09755</name>
</gene>
<dbReference type="Proteomes" id="UP001218104">
    <property type="component" value="Chromosome"/>
</dbReference>
<dbReference type="AlphaFoldDB" id="A0AAJ6D0Y0"/>
<evidence type="ECO:0000256" key="1">
    <source>
        <dbReference type="SAM" id="Phobius"/>
    </source>
</evidence>
<evidence type="ECO:0000313" key="3">
    <source>
        <dbReference type="Proteomes" id="UP001218104"/>
    </source>
</evidence>
<dbReference type="Gene3D" id="1.20.210.10">
    <property type="entry name" value="Cytochrome c oxidase-like, subunit I domain"/>
    <property type="match status" value="1"/>
</dbReference>
<feature type="transmembrane region" description="Helical" evidence="1">
    <location>
        <begin position="66"/>
        <end position="84"/>
    </location>
</feature>